<keyword evidence="2" id="KW-1185">Reference proteome</keyword>
<comment type="caution">
    <text evidence="1">The sequence shown here is derived from an EMBL/GenBank/DDBJ whole genome shotgun (WGS) entry which is preliminary data.</text>
</comment>
<evidence type="ECO:0000313" key="2">
    <source>
        <dbReference type="Proteomes" id="UP001367508"/>
    </source>
</evidence>
<proteinExistence type="predicted"/>
<name>A0AAN9JZ79_CANGL</name>
<protein>
    <submittedName>
        <fullName evidence="1">Uncharacterized protein</fullName>
    </submittedName>
</protein>
<accession>A0AAN9JZ79</accession>
<evidence type="ECO:0000313" key="1">
    <source>
        <dbReference type="EMBL" id="KAK7306264.1"/>
    </source>
</evidence>
<gene>
    <name evidence="1" type="ORF">VNO77_44190</name>
</gene>
<organism evidence="1 2">
    <name type="scientific">Canavalia gladiata</name>
    <name type="common">Sword bean</name>
    <name type="synonym">Dolichos gladiatus</name>
    <dbReference type="NCBI Taxonomy" id="3824"/>
    <lineage>
        <taxon>Eukaryota</taxon>
        <taxon>Viridiplantae</taxon>
        <taxon>Streptophyta</taxon>
        <taxon>Embryophyta</taxon>
        <taxon>Tracheophyta</taxon>
        <taxon>Spermatophyta</taxon>
        <taxon>Magnoliopsida</taxon>
        <taxon>eudicotyledons</taxon>
        <taxon>Gunneridae</taxon>
        <taxon>Pentapetalae</taxon>
        <taxon>rosids</taxon>
        <taxon>fabids</taxon>
        <taxon>Fabales</taxon>
        <taxon>Fabaceae</taxon>
        <taxon>Papilionoideae</taxon>
        <taxon>50 kb inversion clade</taxon>
        <taxon>NPAAA clade</taxon>
        <taxon>indigoferoid/millettioid clade</taxon>
        <taxon>Phaseoleae</taxon>
        <taxon>Canavalia</taxon>
    </lineage>
</organism>
<dbReference type="Proteomes" id="UP001367508">
    <property type="component" value="Unassembled WGS sequence"/>
</dbReference>
<reference evidence="1 2" key="1">
    <citation type="submission" date="2024-01" db="EMBL/GenBank/DDBJ databases">
        <title>The genomes of 5 underutilized Papilionoideae crops provide insights into root nodulation and disease resistanc.</title>
        <authorList>
            <person name="Jiang F."/>
        </authorList>
    </citation>
    <scope>NUCLEOTIDE SEQUENCE [LARGE SCALE GENOMIC DNA]</scope>
    <source>
        <strain evidence="1">LVBAO_FW01</strain>
        <tissue evidence="1">Leaves</tissue>
    </source>
</reference>
<dbReference type="AlphaFoldDB" id="A0AAN9JZ79"/>
<sequence length="208" mass="23164">MPAKLLLDFSRLKKEGTENSEPWVLGKDKWISLKQSGSHGKVFHMKLQRCLKVALITLNKEAILLALKGFRERGEKGLGLIAVRGHRDFRGTTGDYQALRILPIKLIYKRIKRATSVRDGMPKTYDKPRTHLVGRNPELRDKVLLCGNARIGDELLGIAYRRSPSALSSHVQAGSCPMSHARVTPLIALPKVEAELDVPCIETIAITP</sequence>
<dbReference type="EMBL" id="JAYMYQ010000011">
    <property type="protein sequence ID" value="KAK7306264.1"/>
    <property type="molecule type" value="Genomic_DNA"/>
</dbReference>